<dbReference type="Proteomes" id="UP000189981">
    <property type="component" value="Unassembled WGS sequence"/>
</dbReference>
<dbReference type="EMBL" id="FUYR01000001">
    <property type="protein sequence ID" value="SKB37754.1"/>
    <property type="molecule type" value="Genomic_DNA"/>
</dbReference>
<dbReference type="Pfam" id="PF12833">
    <property type="entry name" value="HTH_18"/>
    <property type="match status" value="1"/>
</dbReference>
<dbReference type="STRING" id="572036.SAMN05661099_0984"/>
<sequence>MVVQIELDGLGFHCKSIGLGKIDVVEEISQTDLLQIKAALLKWGLEIVDNKKHRLIERIKSSVFEMIHHSDRQVKLNFSSYLSSTLGLDYTYLANVFSETESMSIEQFIILTRIETVKDLIANSELNLTEISWKLNYSSVAHLSTQFKKITGVTPSFFKNNTQRVPEKV</sequence>
<organism evidence="5 6">
    <name type="scientific">Daejeonella lutea</name>
    <dbReference type="NCBI Taxonomy" id="572036"/>
    <lineage>
        <taxon>Bacteria</taxon>
        <taxon>Pseudomonadati</taxon>
        <taxon>Bacteroidota</taxon>
        <taxon>Sphingobacteriia</taxon>
        <taxon>Sphingobacteriales</taxon>
        <taxon>Sphingobacteriaceae</taxon>
        <taxon>Daejeonella</taxon>
    </lineage>
</organism>
<dbReference type="SUPFAM" id="SSF46689">
    <property type="entry name" value="Homeodomain-like"/>
    <property type="match status" value="1"/>
</dbReference>
<dbReference type="GO" id="GO:0003700">
    <property type="term" value="F:DNA-binding transcription factor activity"/>
    <property type="evidence" value="ECO:0007669"/>
    <property type="project" value="InterPro"/>
</dbReference>
<proteinExistence type="predicted"/>
<evidence type="ECO:0000313" key="5">
    <source>
        <dbReference type="EMBL" id="SKB37754.1"/>
    </source>
</evidence>
<evidence type="ECO:0000256" key="1">
    <source>
        <dbReference type="ARBA" id="ARBA00023015"/>
    </source>
</evidence>
<evidence type="ECO:0000256" key="3">
    <source>
        <dbReference type="ARBA" id="ARBA00023163"/>
    </source>
</evidence>
<keyword evidence="1" id="KW-0805">Transcription regulation</keyword>
<name>A0A1T5ARS7_9SPHI</name>
<dbReference type="PANTHER" id="PTHR43280:SF2">
    <property type="entry name" value="HTH-TYPE TRANSCRIPTIONAL REGULATOR EXSA"/>
    <property type="match status" value="1"/>
</dbReference>
<dbReference type="SMART" id="SM00342">
    <property type="entry name" value="HTH_ARAC"/>
    <property type="match status" value="1"/>
</dbReference>
<protein>
    <submittedName>
        <fullName evidence="5">AraC-type DNA-binding protein</fullName>
    </submittedName>
</protein>
<accession>A0A1T5ARS7</accession>
<dbReference type="AlphaFoldDB" id="A0A1T5ARS7"/>
<reference evidence="6" key="1">
    <citation type="submission" date="2017-02" db="EMBL/GenBank/DDBJ databases">
        <authorList>
            <person name="Varghese N."/>
            <person name="Submissions S."/>
        </authorList>
    </citation>
    <scope>NUCLEOTIDE SEQUENCE [LARGE SCALE GENOMIC DNA]</scope>
    <source>
        <strain evidence="6">DSM 22385</strain>
    </source>
</reference>
<evidence type="ECO:0000313" key="6">
    <source>
        <dbReference type="Proteomes" id="UP000189981"/>
    </source>
</evidence>
<dbReference type="PROSITE" id="PS00041">
    <property type="entry name" value="HTH_ARAC_FAMILY_1"/>
    <property type="match status" value="1"/>
</dbReference>
<keyword evidence="2 5" id="KW-0238">DNA-binding</keyword>
<evidence type="ECO:0000259" key="4">
    <source>
        <dbReference type="PROSITE" id="PS01124"/>
    </source>
</evidence>
<dbReference type="InterPro" id="IPR018060">
    <property type="entry name" value="HTH_AraC"/>
</dbReference>
<dbReference type="PANTHER" id="PTHR43280">
    <property type="entry name" value="ARAC-FAMILY TRANSCRIPTIONAL REGULATOR"/>
    <property type="match status" value="1"/>
</dbReference>
<dbReference type="PROSITE" id="PS01124">
    <property type="entry name" value="HTH_ARAC_FAMILY_2"/>
    <property type="match status" value="1"/>
</dbReference>
<feature type="domain" description="HTH araC/xylS-type" evidence="4">
    <location>
        <begin position="82"/>
        <end position="161"/>
    </location>
</feature>
<keyword evidence="6" id="KW-1185">Reference proteome</keyword>
<evidence type="ECO:0000256" key="2">
    <source>
        <dbReference type="ARBA" id="ARBA00023125"/>
    </source>
</evidence>
<keyword evidence="3" id="KW-0804">Transcription</keyword>
<gene>
    <name evidence="5" type="ORF">SAMN05661099_0984</name>
</gene>
<dbReference type="GO" id="GO:0043565">
    <property type="term" value="F:sequence-specific DNA binding"/>
    <property type="evidence" value="ECO:0007669"/>
    <property type="project" value="InterPro"/>
</dbReference>
<dbReference type="Gene3D" id="1.10.10.60">
    <property type="entry name" value="Homeodomain-like"/>
    <property type="match status" value="1"/>
</dbReference>
<dbReference type="InterPro" id="IPR018062">
    <property type="entry name" value="HTH_AraC-typ_CS"/>
</dbReference>
<dbReference type="InterPro" id="IPR009057">
    <property type="entry name" value="Homeodomain-like_sf"/>
</dbReference>